<name>A0A938X8Z2_9FIRM</name>
<dbReference type="SUPFAM" id="SSF116734">
    <property type="entry name" value="DNA methylase specificity domain"/>
    <property type="match status" value="2"/>
</dbReference>
<dbReference type="PANTHER" id="PTHR30408">
    <property type="entry name" value="TYPE-1 RESTRICTION ENZYME ECOKI SPECIFICITY PROTEIN"/>
    <property type="match status" value="1"/>
</dbReference>
<evidence type="ECO:0000313" key="6">
    <source>
        <dbReference type="Proteomes" id="UP000774750"/>
    </source>
</evidence>
<dbReference type="InterPro" id="IPR000055">
    <property type="entry name" value="Restrct_endonuc_typeI_TRD"/>
</dbReference>
<evidence type="ECO:0000259" key="4">
    <source>
        <dbReference type="Pfam" id="PF01420"/>
    </source>
</evidence>
<comment type="caution">
    <text evidence="5">The sequence shown here is derived from an EMBL/GenBank/DDBJ whole genome shotgun (WGS) entry which is preliminary data.</text>
</comment>
<evidence type="ECO:0000256" key="2">
    <source>
        <dbReference type="ARBA" id="ARBA00022747"/>
    </source>
</evidence>
<accession>A0A938X8Z2</accession>
<dbReference type="Gene3D" id="3.90.220.20">
    <property type="entry name" value="DNA methylase specificity domains"/>
    <property type="match status" value="2"/>
</dbReference>
<organism evidence="5 6">
    <name type="scientific">Merdimmobilis hominis</name>
    <dbReference type="NCBI Taxonomy" id="2897707"/>
    <lineage>
        <taxon>Bacteria</taxon>
        <taxon>Bacillati</taxon>
        <taxon>Bacillota</taxon>
        <taxon>Clostridia</taxon>
        <taxon>Eubacteriales</taxon>
        <taxon>Oscillospiraceae</taxon>
        <taxon>Merdimmobilis</taxon>
    </lineage>
</organism>
<dbReference type="GO" id="GO:0009307">
    <property type="term" value="P:DNA restriction-modification system"/>
    <property type="evidence" value="ECO:0007669"/>
    <property type="project" value="UniProtKB-KW"/>
</dbReference>
<dbReference type="AlphaFoldDB" id="A0A938X8Z2"/>
<protein>
    <submittedName>
        <fullName evidence="5">Restriction endonuclease subunit S</fullName>
    </submittedName>
</protein>
<feature type="domain" description="Type I restriction modification DNA specificity" evidence="4">
    <location>
        <begin position="215"/>
        <end position="384"/>
    </location>
</feature>
<gene>
    <name evidence="5" type="ORF">H6A12_09120</name>
</gene>
<feature type="domain" description="Type I restriction modification DNA specificity" evidence="4">
    <location>
        <begin position="15"/>
        <end position="188"/>
    </location>
</feature>
<sequence length="411" mass="45162">MVKPGYKQTEIGVIPEDWECCNIEQYGQIYGGGTPSTNIPKYWDGAIAWCTPSDITKTAGKYISKTDRTITIDGLNNSAATLMPNNSILLCTRATIGELKLCSIPMTTNQGFKNIILNGENSPDFLYYLLQIKKDDMYALAIGSTFLELSKTNLCKIALQRPPFPEQQKIATALSDIDALITNLEKLIAKKKAVKQGSMQELLTGKRRLKGFRGDWHDIAIGSFADVYAGGTPSTANPAYWGGDIPWMSSGELNKKVVSFVQGRITQAGLENSSTRIIPAHCVLIGLAGQGKTRGTAAYNTISLCTNQSIAAILPNPSEFDSKFLYYYMDTQYKALRELSDGGGGRGGLTKKLIEEFSVRIPVDLEEQVAIASVFTDIDYEIEKLVKELNKYRGIKSGMMSELLTGRIRLV</sequence>
<dbReference type="CDD" id="cd17294">
    <property type="entry name" value="RMtype1_S_MmaC7ORF19P_TRD1-CR1_like"/>
    <property type="match status" value="1"/>
</dbReference>
<reference evidence="5" key="2">
    <citation type="journal article" date="2021" name="Sci. Rep.">
        <title>The distribution of antibiotic resistance genes in chicken gut microbiota commensals.</title>
        <authorList>
            <person name="Juricova H."/>
            <person name="Matiasovicova J."/>
            <person name="Kubasova T."/>
            <person name="Cejkova D."/>
            <person name="Rychlik I."/>
        </authorList>
    </citation>
    <scope>NUCLEOTIDE SEQUENCE</scope>
    <source>
        <strain evidence="5">An559</strain>
    </source>
</reference>
<dbReference type="CDD" id="cd17273">
    <property type="entry name" value="RMtype1_S_EcoJA69PI-TRD1-CR1_like"/>
    <property type="match status" value="1"/>
</dbReference>
<dbReference type="EMBL" id="JACJKY010000014">
    <property type="protein sequence ID" value="MBM6921315.1"/>
    <property type="molecule type" value="Genomic_DNA"/>
</dbReference>
<keyword evidence="5" id="KW-0540">Nuclease</keyword>
<keyword evidence="5" id="KW-0378">Hydrolase</keyword>
<dbReference type="InterPro" id="IPR052021">
    <property type="entry name" value="Type-I_RS_S_subunit"/>
</dbReference>
<dbReference type="Pfam" id="PF01420">
    <property type="entry name" value="Methylase_S"/>
    <property type="match status" value="2"/>
</dbReference>
<keyword evidence="2" id="KW-0680">Restriction system</keyword>
<evidence type="ECO:0000256" key="3">
    <source>
        <dbReference type="ARBA" id="ARBA00023125"/>
    </source>
</evidence>
<proteinExistence type="inferred from homology"/>
<keyword evidence="6" id="KW-1185">Reference proteome</keyword>
<dbReference type="InterPro" id="IPR044946">
    <property type="entry name" value="Restrct_endonuc_typeI_TRD_sf"/>
</dbReference>
<dbReference type="GO" id="GO:0004519">
    <property type="term" value="F:endonuclease activity"/>
    <property type="evidence" value="ECO:0007669"/>
    <property type="project" value="UniProtKB-KW"/>
</dbReference>
<evidence type="ECO:0000313" key="5">
    <source>
        <dbReference type="EMBL" id="MBM6921315.1"/>
    </source>
</evidence>
<comment type="similarity">
    <text evidence="1">Belongs to the type-I restriction system S methylase family.</text>
</comment>
<dbReference type="PANTHER" id="PTHR30408:SF12">
    <property type="entry name" value="TYPE I RESTRICTION ENZYME MJAVIII SPECIFICITY SUBUNIT"/>
    <property type="match status" value="1"/>
</dbReference>
<dbReference type="Gene3D" id="1.10.287.1120">
    <property type="entry name" value="Bipartite methylase S protein"/>
    <property type="match status" value="1"/>
</dbReference>
<dbReference type="Proteomes" id="UP000774750">
    <property type="component" value="Unassembled WGS sequence"/>
</dbReference>
<evidence type="ECO:0000256" key="1">
    <source>
        <dbReference type="ARBA" id="ARBA00010923"/>
    </source>
</evidence>
<reference evidence="5" key="1">
    <citation type="submission" date="2020-08" db="EMBL/GenBank/DDBJ databases">
        <authorList>
            <person name="Cejkova D."/>
            <person name="Kubasova T."/>
            <person name="Jahodarova E."/>
            <person name="Rychlik I."/>
        </authorList>
    </citation>
    <scope>NUCLEOTIDE SEQUENCE</scope>
    <source>
        <strain evidence="5">An559</strain>
    </source>
</reference>
<keyword evidence="3" id="KW-0238">DNA-binding</keyword>
<dbReference type="GO" id="GO:0003677">
    <property type="term" value="F:DNA binding"/>
    <property type="evidence" value="ECO:0007669"/>
    <property type="project" value="UniProtKB-KW"/>
</dbReference>
<keyword evidence="5" id="KW-0255">Endonuclease</keyword>
<dbReference type="RefSeq" id="WP_204447121.1">
    <property type="nucleotide sequence ID" value="NZ_JACJKY010000014.1"/>
</dbReference>